<dbReference type="AlphaFoldDB" id="A0A834M633"/>
<evidence type="ECO:0000259" key="10">
    <source>
        <dbReference type="Pfam" id="PF00441"/>
    </source>
</evidence>
<comment type="caution">
    <text evidence="13">The sequence shown here is derived from an EMBL/GenBank/DDBJ whole genome shotgun (WGS) entry which is preliminary data.</text>
</comment>
<dbReference type="SUPFAM" id="SSF47203">
    <property type="entry name" value="Acyl-CoA dehydrogenase C-terminal domain-like"/>
    <property type="match status" value="1"/>
</dbReference>
<feature type="domain" description="ACAD9/ACADV-like C-terminal" evidence="12">
    <location>
        <begin position="506"/>
        <end position="624"/>
    </location>
</feature>
<evidence type="ECO:0000256" key="6">
    <source>
        <dbReference type="ARBA" id="ARBA00022946"/>
    </source>
</evidence>
<dbReference type="Pfam" id="PF02770">
    <property type="entry name" value="Acyl-CoA_dh_M"/>
    <property type="match status" value="1"/>
</dbReference>
<dbReference type="InterPro" id="IPR006091">
    <property type="entry name" value="Acyl-CoA_Oxase/DH_mid-dom"/>
</dbReference>
<keyword evidence="5 9" id="KW-0274">FAD</keyword>
<dbReference type="PANTHER" id="PTHR43884">
    <property type="entry name" value="ACYL-COA DEHYDROGENASE"/>
    <property type="match status" value="1"/>
</dbReference>
<keyword evidence="8" id="KW-0496">Mitochondrion</keyword>
<dbReference type="Proteomes" id="UP000625711">
    <property type="component" value="Unassembled WGS sequence"/>
</dbReference>
<gene>
    <name evidence="13" type="ORF">GWI33_018596</name>
</gene>
<accession>A0A834M633</accession>
<evidence type="ECO:0000256" key="2">
    <source>
        <dbReference type="ARBA" id="ARBA00004173"/>
    </source>
</evidence>
<organism evidence="13 14">
    <name type="scientific">Rhynchophorus ferrugineus</name>
    <name type="common">Red palm weevil</name>
    <name type="synonym">Curculio ferrugineus</name>
    <dbReference type="NCBI Taxonomy" id="354439"/>
    <lineage>
        <taxon>Eukaryota</taxon>
        <taxon>Metazoa</taxon>
        <taxon>Ecdysozoa</taxon>
        <taxon>Arthropoda</taxon>
        <taxon>Hexapoda</taxon>
        <taxon>Insecta</taxon>
        <taxon>Pterygota</taxon>
        <taxon>Neoptera</taxon>
        <taxon>Endopterygota</taxon>
        <taxon>Coleoptera</taxon>
        <taxon>Polyphaga</taxon>
        <taxon>Cucujiformia</taxon>
        <taxon>Curculionidae</taxon>
        <taxon>Dryophthorinae</taxon>
        <taxon>Rhynchophorus</taxon>
    </lineage>
</organism>
<protein>
    <recommendedName>
        <fullName evidence="15">Acyl-CoA dehydrogenase family member 9, mitochondrial</fullName>
    </recommendedName>
</protein>
<evidence type="ECO:0000259" key="12">
    <source>
        <dbReference type="Pfam" id="PF21343"/>
    </source>
</evidence>
<evidence type="ECO:0008006" key="15">
    <source>
        <dbReference type="Google" id="ProtNLM"/>
    </source>
</evidence>
<dbReference type="SUPFAM" id="SSF56645">
    <property type="entry name" value="Acyl-CoA dehydrogenase NM domain-like"/>
    <property type="match status" value="1"/>
</dbReference>
<dbReference type="InterPro" id="IPR009100">
    <property type="entry name" value="AcylCoA_DH/oxidase_NM_dom_sf"/>
</dbReference>
<comment type="cofactor">
    <cofactor evidence="1 9">
        <name>FAD</name>
        <dbReference type="ChEBI" id="CHEBI:57692"/>
    </cofactor>
</comment>
<dbReference type="InterPro" id="IPR037069">
    <property type="entry name" value="AcylCoA_DH/ox_N_sf"/>
</dbReference>
<dbReference type="Gene3D" id="2.40.110.10">
    <property type="entry name" value="Butyryl-CoA Dehydrogenase, subunit A, domain 2"/>
    <property type="match status" value="1"/>
</dbReference>
<evidence type="ECO:0000256" key="9">
    <source>
        <dbReference type="RuleBase" id="RU362125"/>
    </source>
</evidence>
<dbReference type="GO" id="GO:0050660">
    <property type="term" value="F:flavin adenine dinucleotide binding"/>
    <property type="evidence" value="ECO:0007669"/>
    <property type="project" value="InterPro"/>
</dbReference>
<dbReference type="Pfam" id="PF21343">
    <property type="entry name" value="ACAD9-ACADV_C"/>
    <property type="match status" value="1"/>
</dbReference>
<evidence type="ECO:0000256" key="7">
    <source>
        <dbReference type="ARBA" id="ARBA00023002"/>
    </source>
</evidence>
<dbReference type="Gene3D" id="1.20.140.10">
    <property type="entry name" value="Butyryl-CoA Dehydrogenase, subunit A, domain 3"/>
    <property type="match status" value="2"/>
</dbReference>
<feature type="domain" description="Acyl-CoA oxidase/dehydrogenase middle" evidence="11">
    <location>
        <begin position="205"/>
        <end position="292"/>
    </location>
</feature>
<evidence type="ECO:0000256" key="1">
    <source>
        <dbReference type="ARBA" id="ARBA00001974"/>
    </source>
</evidence>
<proteinExistence type="inferred from homology"/>
<reference evidence="13" key="1">
    <citation type="submission" date="2020-08" db="EMBL/GenBank/DDBJ databases">
        <title>Genome sequencing and assembly of the red palm weevil Rhynchophorus ferrugineus.</title>
        <authorList>
            <person name="Dias G.B."/>
            <person name="Bergman C.M."/>
            <person name="Manee M."/>
        </authorList>
    </citation>
    <scope>NUCLEOTIDE SEQUENCE</scope>
    <source>
        <strain evidence="13">AA-2017</strain>
        <tissue evidence="13">Whole larva</tissue>
    </source>
</reference>
<dbReference type="Gene3D" id="1.10.540.10">
    <property type="entry name" value="Acyl-CoA dehydrogenase/oxidase, N-terminal domain"/>
    <property type="match status" value="1"/>
</dbReference>
<dbReference type="PANTHER" id="PTHR43884:SF9">
    <property type="entry name" value="COMPLEX I ASSEMBLY FACTOR ACAD9, MITOCHONDRIAL"/>
    <property type="match status" value="1"/>
</dbReference>
<dbReference type="GO" id="GO:0006631">
    <property type="term" value="P:fatty acid metabolic process"/>
    <property type="evidence" value="ECO:0007669"/>
    <property type="project" value="UniProtKB-ARBA"/>
</dbReference>
<evidence type="ECO:0000256" key="8">
    <source>
        <dbReference type="ARBA" id="ARBA00023128"/>
    </source>
</evidence>
<name>A0A834M633_RHYFE</name>
<evidence type="ECO:0000313" key="14">
    <source>
        <dbReference type="Proteomes" id="UP000625711"/>
    </source>
</evidence>
<dbReference type="EMBL" id="JAACXV010014337">
    <property type="protein sequence ID" value="KAF7268230.1"/>
    <property type="molecule type" value="Genomic_DNA"/>
</dbReference>
<dbReference type="Pfam" id="PF00441">
    <property type="entry name" value="Acyl-CoA_dh_1"/>
    <property type="match status" value="1"/>
</dbReference>
<keyword evidence="6" id="KW-0809">Transit peptide</keyword>
<dbReference type="InterPro" id="IPR009075">
    <property type="entry name" value="AcylCo_DH/oxidase_C"/>
</dbReference>
<evidence type="ECO:0000256" key="3">
    <source>
        <dbReference type="ARBA" id="ARBA00009347"/>
    </source>
</evidence>
<evidence type="ECO:0000256" key="4">
    <source>
        <dbReference type="ARBA" id="ARBA00022630"/>
    </source>
</evidence>
<dbReference type="OrthoDB" id="354at2759"/>
<keyword evidence="7 9" id="KW-0560">Oxidoreductase</keyword>
<dbReference type="InterPro" id="IPR049448">
    <property type="entry name" value="ACAD9/ACADV-like_C"/>
</dbReference>
<sequence>MYSLRRVTFKNDLIKNTLLRLHSTSIETASKQTGPYDSELKQYERLTNLTKRTRQKKPQRPPFVKNLLLGKFDTEILVFPQLENEECDYLTRDTGNLKTLLKQKHMVNVNSMGDKNFRQSLSDIQSIGLQASQFLDGRESTPMEVMKFLETYADHDLGNNLIYNEQLSVQTLVKYASEALQKKYLFPVIKGEKLLAFCLNDKEFSTLSSMKTKAELTEDGKYWILNGEKMYVVNGVSADYLIVFAVTNISNNEESSDVSITAFLVEKDVQGVSWRKIDGSRNEVAQISFQNVQIPVENIIGQVHKADHIAKDIISDFRLSCGAACSTLSRNMINNLLQTILKESVEDPVLYKSESVRNKLGKMAMNLYAAESITYLTAGLQDWYDNQDVTIESAIVKVLTSEVAYEIAKICLESVGISANFKDHWSRKYHDRVLDYLTLYETNESQKLFIALMGLQYAGVKLSEKIKKLRNPLFHGTFALSRIWTNRKNVFDNPDLNLNLSYFLHPSLQQASLHLEYCAKRLEYGTEMILTKHGLEVMNKHVDLYRLADVMIDCYAMTAVLARASRSHCIGLRNSPFELLLASNFCYFARMRVKNNILRYYYVEDLNSDKNLYDIGKQMTKSREYIIQEALMRNF</sequence>
<evidence type="ECO:0000313" key="13">
    <source>
        <dbReference type="EMBL" id="KAF7268230.1"/>
    </source>
</evidence>
<evidence type="ECO:0000256" key="5">
    <source>
        <dbReference type="ARBA" id="ARBA00022827"/>
    </source>
</evidence>
<dbReference type="GO" id="GO:0003995">
    <property type="term" value="F:acyl-CoA dehydrogenase activity"/>
    <property type="evidence" value="ECO:0007669"/>
    <property type="project" value="TreeGrafter"/>
</dbReference>
<comment type="similarity">
    <text evidence="3 9">Belongs to the acyl-CoA dehydrogenase family.</text>
</comment>
<dbReference type="InterPro" id="IPR046373">
    <property type="entry name" value="Acyl-CoA_Oxase/DH_mid-dom_sf"/>
</dbReference>
<evidence type="ECO:0000259" key="11">
    <source>
        <dbReference type="Pfam" id="PF02770"/>
    </source>
</evidence>
<dbReference type="GO" id="GO:0005739">
    <property type="term" value="C:mitochondrion"/>
    <property type="evidence" value="ECO:0007669"/>
    <property type="project" value="UniProtKB-SubCell"/>
</dbReference>
<comment type="subcellular location">
    <subcellularLocation>
        <location evidence="2">Mitochondrion</location>
    </subcellularLocation>
</comment>
<keyword evidence="4 9" id="KW-0285">Flavoprotein</keyword>
<dbReference type="InterPro" id="IPR036250">
    <property type="entry name" value="AcylCo_DH-like_C"/>
</dbReference>
<feature type="domain" description="Acyl-CoA dehydrogenase/oxidase C-terminal" evidence="10">
    <location>
        <begin position="312"/>
        <end position="449"/>
    </location>
</feature>
<keyword evidence="14" id="KW-1185">Reference proteome</keyword>